<name>A0A2K0UHP9_GIBNY</name>
<gene>
    <name evidence="2" type="ORF">FNYG_15247</name>
</gene>
<organism evidence="2 3">
    <name type="scientific">Gibberella nygamai</name>
    <name type="common">Bean root rot disease fungus</name>
    <name type="synonym">Fusarium nygamai</name>
    <dbReference type="NCBI Taxonomy" id="42673"/>
    <lineage>
        <taxon>Eukaryota</taxon>
        <taxon>Fungi</taxon>
        <taxon>Dikarya</taxon>
        <taxon>Ascomycota</taxon>
        <taxon>Pezizomycotina</taxon>
        <taxon>Sordariomycetes</taxon>
        <taxon>Hypocreomycetidae</taxon>
        <taxon>Hypocreales</taxon>
        <taxon>Nectriaceae</taxon>
        <taxon>Fusarium</taxon>
        <taxon>Fusarium fujikuroi species complex</taxon>
    </lineage>
</organism>
<evidence type="ECO:0000313" key="3">
    <source>
        <dbReference type="Proteomes" id="UP000236664"/>
    </source>
</evidence>
<dbReference type="OrthoDB" id="5088468at2759"/>
<dbReference type="STRING" id="42673.A0A2K0UHP9"/>
<reference evidence="2 3" key="1">
    <citation type="submission" date="2017-06" db="EMBL/GenBank/DDBJ databases">
        <title>Genome of Fusarium nygamai isolate CS10214.</title>
        <authorList>
            <person name="Gardiner D.M."/>
            <person name="Obanor F."/>
            <person name="Kazan K."/>
        </authorList>
    </citation>
    <scope>NUCLEOTIDE SEQUENCE [LARGE SCALE GENOMIC DNA]</scope>
    <source>
        <strain evidence="2 3">CS10214</strain>
    </source>
</reference>
<dbReference type="PANTHER" id="PTHR19446">
    <property type="entry name" value="REVERSE TRANSCRIPTASES"/>
    <property type="match status" value="1"/>
</dbReference>
<feature type="coiled-coil region" evidence="1">
    <location>
        <begin position="46"/>
        <end position="73"/>
    </location>
</feature>
<dbReference type="Proteomes" id="UP000236664">
    <property type="component" value="Unassembled WGS sequence"/>
</dbReference>
<evidence type="ECO:0008006" key="4">
    <source>
        <dbReference type="Google" id="ProtNLM"/>
    </source>
</evidence>
<evidence type="ECO:0000313" key="2">
    <source>
        <dbReference type="EMBL" id="PNP57314.1"/>
    </source>
</evidence>
<proteinExistence type="predicted"/>
<keyword evidence="3" id="KW-1185">Reference proteome</keyword>
<dbReference type="EMBL" id="MTQA01000501">
    <property type="protein sequence ID" value="PNP57314.1"/>
    <property type="molecule type" value="Genomic_DNA"/>
</dbReference>
<keyword evidence="1" id="KW-0175">Coiled coil</keyword>
<dbReference type="AlphaFoldDB" id="A0A2K0UHP9"/>
<comment type="caution">
    <text evidence="2">The sequence shown here is derived from an EMBL/GenBank/DDBJ whole genome shotgun (WGS) entry which is preliminary data.</text>
</comment>
<evidence type="ECO:0000256" key="1">
    <source>
        <dbReference type="SAM" id="Coils"/>
    </source>
</evidence>
<accession>A0A2K0UHP9</accession>
<protein>
    <recommendedName>
        <fullName evidence="4">Reverse transcriptase domain-containing protein</fullName>
    </recommendedName>
</protein>
<sequence length="212" mass="24645">MSVVLDAINDLVPRAKPSPYAKRWWTTDLTRLRRLYTYWRNQARACRRRGREAADLEQKAREAAKEYHDAIRRQKKAHWDSFLEDGANIWQSAKYLSPGGEAMEELLSVFFPPLPAVIEDEERRPTQREIAMPELTLEEVEEKVMAVKAWKAPGEDGLPAMVWKQLWPVVGDRVLHLFRTSLRDGELPVQWRSAKIIPLKKPGKDDYKVAKL</sequence>